<keyword evidence="1" id="KW-1133">Transmembrane helix</keyword>
<accession>A0ABP4B291</accession>
<feature type="transmembrane region" description="Helical" evidence="1">
    <location>
        <begin position="123"/>
        <end position="145"/>
    </location>
</feature>
<organism evidence="2 3">
    <name type="scientific">Kribbella koreensis</name>
    <dbReference type="NCBI Taxonomy" id="57909"/>
    <lineage>
        <taxon>Bacteria</taxon>
        <taxon>Bacillati</taxon>
        <taxon>Actinomycetota</taxon>
        <taxon>Actinomycetes</taxon>
        <taxon>Propionibacteriales</taxon>
        <taxon>Kribbellaceae</taxon>
        <taxon>Kribbella</taxon>
    </lineage>
</organism>
<name>A0ABP4B291_9ACTN</name>
<dbReference type="RefSeq" id="WP_343971836.1">
    <property type="nucleotide sequence ID" value="NZ_BAAAHK010000008.1"/>
</dbReference>
<evidence type="ECO:0008006" key="4">
    <source>
        <dbReference type="Google" id="ProtNLM"/>
    </source>
</evidence>
<comment type="caution">
    <text evidence="2">The sequence shown here is derived from an EMBL/GenBank/DDBJ whole genome shotgun (WGS) entry which is preliminary data.</text>
</comment>
<evidence type="ECO:0000313" key="2">
    <source>
        <dbReference type="EMBL" id="GAA0945004.1"/>
    </source>
</evidence>
<evidence type="ECO:0000313" key="3">
    <source>
        <dbReference type="Proteomes" id="UP001500542"/>
    </source>
</evidence>
<feature type="transmembrane region" description="Helical" evidence="1">
    <location>
        <begin position="63"/>
        <end position="83"/>
    </location>
</feature>
<dbReference type="Proteomes" id="UP001500542">
    <property type="component" value="Unassembled WGS sequence"/>
</dbReference>
<protein>
    <recommendedName>
        <fullName evidence="4">DUF1453 domain-containing protein</fullName>
    </recommendedName>
</protein>
<keyword evidence="3" id="KW-1185">Reference proteome</keyword>
<reference evidence="3" key="1">
    <citation type="journal article" date="2019" name="Int. J. Syst. Evol. Microbiol.">
        <title>The Global Catalogue of Microorganisms (GCM) 10K type strain sequencing project: providing services to taxonomists for standard genome sequencing and annotation.</title>
        <authorList>
            <consortium name="The Broad Institute Genomics Platform"/>
            <consortium name="The Broad Institute Genome Sequencing Center for Infectious Disease"/>
            <person name="Wu L."/>
            <person name="Ma J."/>
        </authorList>
    </citation>
    <scope>NUCLEOTIDE SEQUENCE [LARGE SCALE GENOMIC DNA]</scope>
    <source>
        <strain evidence="3">JCM 10977</strain>
    </source>
</reference>
<keyword evidence="1" id="KW-0812">Transmembrane</keyword>
<sequence>MSLPTLGNAAIVVVIVIAVLARRLSWSELENSDTDVWRGPLVMAGIGLYQMHDKLTGTTLGPIDVVLLVLGVGLALVAGLASGRVAQVEHRGTKVFYRLGLPGLGIMVCYLVLRLGLAGLGHLLGATITSGGGSLLLTMGANLLVQSVVVQSKAHRQAEEYSSR</sequence>
<feature type="transmembrane region" description="Helical" evidence="1">
    <location>
        <begin position="6"/>
        <end position="24"/>
    </location>
</feature>
<dbReference type="EMBL" id="BAAAHK010000008">
    <property type="protein sequence ID" value="GAA0945004.1"/>
    <property type="molecule type" value="Genomic_DNA"/>
</dbReference>
<proteinExistence type="predicted"/>
<gene>
    <name evidence="2" type="ORF">GCM10009554_39560</name>
</gene>
<keyword evidence="1" id="KW-0472">Membrane</keyword>
<evidence type="ECO:0000256" key="1">
    <source>
        <dbReference type="SAM" id="Phobius"/>
    </source>
</evidence>
<feature type="transmembrane region" description="Helical" evidence="1">
    <location>
        <begin position="95"/>
        <end position="117"/>
    </location>
</feature>